<evidence type="ECO:0000256" key="1">
    <source>
        <dbReference type="SAM" id="MobiDB-lite"/>
    </source>
</evidence>
<keyword evidence="3" id="KW-1185">Reference proteome</keyword>
<protein>
    <submittedName>
        <fullName evidence="2">Uncharacterized protein</fullName>
    </submittedName>
</protein>
<dbReference type="Proteomes" id="UP000299102">
    <property type="component" value="Unassembled WGS sequence"/>
</dbReference>
<evidence type="ECO:0000313" key="2">
    <source>
        <dbReference type="EMBL" id="GBP23378.1"/>
    </source>
</evidence>
<evidence type="ECO:0000313" key="3">
    <source>
        <dbReference type="Proteomes" id="UP000299102"/>
    </source>
</evidence>
<accession>A0A4C1UAN0</accession>
<proteinExistence type="predicted"/>
<reference evidence="2 3" key="1">
    <citation type="journal article" date="2019" name="Commun. Biol.">
        <title>The bagworm genome reveals a unique fibroin gene that provides high tensile strength.</title>
        <authorList>
            <person name="Kono N."/>
            <person name="Nakamura H."/>
            <person name="Ohtoshi R."/>
            <person name="Tomita M."/>
            <person name="Numata K."/>
            <person name="Arakawa K."/>
        </authorList>
    </citation>
    <scope>NUCLEOTIDE SEQUENCE [LARGE SCALE GENOMIC DNA]</scope>
</reference>
<organism evidence="2 3">
    <name type="scientific">Eumeta variegata</name>
    <name type="common">Bagworm moth</name>
    <name type="synonym">Eumeta japonica</name>
    <dbReference type="NCBI Taxonomy" id="151549"/>
    <lineage>
        <taxon>Eukaryota</taxon>
        <taxon>Metazoa</taxon>
        <taxon>Ecdysozoa</taxon>
        <taxon>Arthropoda</taxon>
        <taxon>Hexapoda</taxon>
        <taxon>Insecta</taxon>
        <taxon>Pterygota</taxon>
        <taxon>Neoptera</taxon>
        <taxon>Endopterygota</taxon>
        <taxon>Lepidoptera</taxon>
        <taxon>Glossata</taxon>
        <taxon>Ditrysia</taxon>
        <taxon>Tineoidea</taxon>
        <taxon>Psychidae</taxon>
        <taxon>Oiketicinae</taxon>
        <taxon>Eumeta</taxon>
    </lineage>
</organism>
<sequence>MRYPADGGLRRHHRLAGGARAPRSRSPHYRNAARNISYFRGFFFNTATAINPFIGLRFRFQRSPANRILFPSATHGGSDRAPIDKAFVSIFANTFKTLE</sequence>
<comment type="caution">
    <text evidence="2">The sequence shown here is derived from an EMBL/GenBank/DDBJ whole genome shotgun (WGS) entry which is preliminary data.</text>
</comment>
<gene>
    <name evidence="2" type="ORF">EVAR_22236_1</name>
</gene>
<dbReference type="AlphaFoldDB" id="A0A4C1UAN0"/>
<feature type="region of interest" description="Disordered" evidence="1">
    <location>
        <begin position="1"/>
        <end position="27"/>
    </location>
</feature>
<name>A0A4C1UAN0_EUMVA</name>
<dbReference type="EMBL" id="BGZK01000150">
    <property type="protein sequence ID" value="GBP23378.1"/>
    <property type="molecule type" value="Genomic_DNA"/>
</dbReference>